<reference evidence="3" key="1">
    <citation type="submission" date="2022-01" db="EMBL/GenBank/DDBJ databases">
        <authorList>
            <person name="King R."/>
        </authorList>
    </citation>
    <scope>NUCLEOTIDE SEQUENCE</scope>
</reference>
<feature type="compositionally biased region" description="Low complexity" evidence="1">
    <location>
        <begin position="143"/>
        <end position="155"/>
    </location>
</feature>
<evidence type="ECO:0000313" key="3">
    <source>
        <dbReference type="EMBL" id="CAH1103567.1"/>
    </source>
</evidence>
<keyword evidence="4" id="KW-1185">Reference proteome</keyword>
<name>A0A9P0GBJ4_9CUCU</name>
<feature type="region of interest" description="Disordered" evidence="1">
    <location>
        <begin position="125"/>
        <end position="231"/>
    </location>
</feature>
<proteinExistence type="predicted"/>
<feature type="compositionally biased region" description="Basic residues" evidence="1">
    <location>
        <begin position="127"/>
        <end position="137"/>
    </location>
</feature>
<feature type="compositionally biased region" description="Low complexity" evidence="1">
    <location>
        <begin position="183"/>
        <end position="194"/>
    </location>
</feature>
<evidence type="ECO:0000256" key="2">
    <source>
        <dbReference type="SAM" id="SignalP"/>
    </source>
</evidence>
<protein>
    <submittedName>
        <fullName evidence="3">Uncharacterized protein</fullName>
    </submittedName>
</protein>
<feature type="compositionally biased region" description="Polar residues" evidence="1">
    <location>
        <begin position="156"/>
        <end position="167"/>
    </location>
</feature>
<dbReference type="OrthoDB" id="10605321at2759"/>
<feature type="compositionally biased region" description="Basic and acidic residues" evidence="1">
    <location>
        <begin position="220"/>
        <end position="231"/>
    </location>
</feature>
<gene>
    <name evidence="3" type="ORF">PSYICH_LOCUS4406</name>
</gene>
<sequence>MKTFFVITLSFTVLSCCHSATTVLRNGDIIEIESLNPNSGRSGYELEKVIQFFGNKQPVTFEIVTNERVPGPYRNQMQYYNNGYNENRQRPMYRPQQPPYGYANGQQSFLPPNAAHQYPPQYNPYNRPHHAHHHHHQMPFDYNQQPNQNQQNGNNFVLTKQPANPNYPNFEVYTVDVTNTGTNQYPHNNNQYPNAGNDQYGMVDNPDPNTNSGDIPNNSDENKSEENINDKVDGYIDRFPVILLKENEIRR</sequence>
<evidence type="ECO:0000313" key="4">
    <source>
        <dbReference type="Proteomes" id="UP001153636"/>
    </source>
</evidence>
<dbReference type="PROSITE" id="PS51257">
    <property type="entry name" value="PROKAR_LIPOPROTEIN"/>
    <property type="match status" value="1"/>
</dbReference>
<feature type="chain" id="PRO_5040150078" evidence="2">
    <location>
        <begin position="20"/>
        <end position="251"/>
    </location>
</feature>
<organism evidence="3 4">
    <name type="scientific">Psylliodes chrysocephalus</name>
    <dbReference type="NCBI Taxonomy" id="3402493"/>
    <lineage>
        <taxon>Eukaryota</taxon>
        <taxon>Metazoa</taxon>
        <taxon>Ecdysozoa</taxon>
        <taxon>Arthropoda</taxon>
        <taxon>Hexapoda</taxon>
        <taxon>Insecta</taxon>
        <taxon>Pterygota</taxon>
        <taxon>Neoptera</taxon>
        <taxon>Endopterygota</taxon>
        <taxon>Coleoptera</taxon>
        <taxon>Polyphaga</taxon>
        <taxon>Cucujiformia</taxon>
        <taxon>Chrysomeloidea</taxon>
        <taxon>Chrysomelidae</taxon>
        <taxon>Galerucinae</taxon>
        <taxon>Alticini</taxon>
        <taxon>Psylliodes</taxon>
    </lineage>
</organism>
<accession>A0A9P0GBJ4</accession>
<feature type="signal peptide" evidence="2">
    <location>
        <begin position="1"/>
        <end position="19"/>
    </location>
</feature>
<evidence type="ECO:0000256" key="1">
    <source>
        <dbReference type="SAM" id="MobiDB-lite"/>
    </source>
</evidence>
<dbReference type="AlphaFoldDB" id="A0A9P0GBJ4"/>
<keyword evidence="2" id="KW-0732">Signal</keyword>
<dbReference type="Proteomes" id="UP001153636">
    <property type="component" value="Chromosome 14"/>
</dbReference>
<dbReference type="EMBL" id="OV651826">
    <property type="protein sequence ID" value="CAH1103567.1"/>
    <property type="molecule type" value="Genomic_DNA"/>
</dbReference>
<feature type="compositionally biased region" description="Polar residues" evidence="1">
    <location>
        <begin position="207"/>
        <end position="219"/>
    </location>
</feature>